<comment type="caution">
    <text evidence="1">The sequence shown here is derived from an EMBL/GenBank/DDBJ whole genome shotgun (WGS) entry which is preliminary data.</text>
</comment>
<protein>
    <submittedName>
        <fullName evidence="1">Uncharacterized protein</fullName>
    </submittedName>
</protein>
<evidence type="ECO:0000313" key="1">
    <source>
        <dbReference type="EMBL" id="KAJ9079827.1"/>
    </source>
</evidence>
<keyword evidence="2" id="KW-1185">Reference proteome</keyword>
<sequence length="333" mass="36276">MDPSGLANRGSHMSSIPMTSWPPANRVLHKLPQKQGPPDDERSSALKRESKILSLSPANDKPAIPDTTEDFQTLGNATTRPKGFCKSFPMKAAHCHFHNNPVISYLILALFHLQINFSSSSPSTSQPQETVDRPPELYCPQEHLTAQYISQNIPPILLIQSSPWKKFQPTALKLEPESLDSLDMKAPVPMTPPVTLGPDWLQETVVANELTLTQLLGVLYITLTGLVGSMAPTNGPWALLEKLFSYIVKLAPILWWALPSGPGGCNSVWEPQLAQGLMVGVTLQGPGGGSALQFCHGWMGMDTNRHACLQTMHVEPGTPKFWPAGVPAAVEDL</sequence>
<gene>
    <name evidence="1" type="ORF">DSO57_1031617</name>
</gene>
<evidence type="ECO:0000313" key="2">
    <source>
        <dbReference type="Proteomes" id="UP001165960"/>
    </source>
</evidence>
<dbReference type="Proteomes" id="UP001165960">
    <property type="component" value="Unassembled WGS sequence"/>
</dbReference>
<accession>A0ACC2TZ88</accession>
<proteinExistence type="predicted"/>
<dbReference type="EMBL" id="QTSX02001649">
    <property type="protein sequence ID" value="KAJ9079827.1"/>
    <property type="molecule type" value="Genomic_DNA"/>
</dbReference>
<organism evidence="1 2">
    <name type="scientific">Entomophthora muscae</name>
    <dbReference type="NCBI Taxonomy" id="34485"/>
    <lineage>
        <taxon>Eukaryota</taxon>
        <taxon>Fungi</taxon>
        <taxon>Fungi incertae sedis</taxon>
        <taxon>Zoopagomycota</taxon>
        <taxon>Entomophthoromycotina</taxon>
        <taxon>Entomophthoromycetes</taxon>
        <taxon>Entomophthorales</taxon>
        <taxon>Entomophthoraceae</taxon>
        <taxon>Entomophthora</taxon>
    </lineage>
</organism>
<reference evidence="1" key="1">
    <citation type="submission" date="2022-04" db="EMBL/GenBank/DDBJ databases">
        <title>Genome of the entomopathogenic fungus Entomophthora muscae.</title>
        <authorList>
            <person name="Elya C."/>
            <person name="Lovett B.R."/>
            <person name="Lee E."/>
            <person name="Macias A.M."/>
            <person name="Hajek A.E."/>
            <person name="De Bivort B.L."/>
            <person name="Kasson M.T."/>
            <person name="De Fine Licht H.H."/>
            <person name="Stajich J.E."/>
        </authorList>
    </citation>
    <scope>NUCLEOTIDE SEQUENCE</scope>
    <source>
        <strain evidence="1">Berkeley</strain>
    </source>
</reference>
<name>A0ACC2TZ88_9FUNG</name>